<dbReference type="InterPro" id="IPR016039">
    <property type="entry name" value="Thiolase-like"/>
</dbReference>
<protein>
    <submittedName>
        <fullName evidence="4">Thiolase domain-containing protein</fullName>
    </submittedName>
</protein>
<dbReference type="KEGG" id="oyw:OdinLCB4_002210"/>
<dbReference type="GO" id="GO:0016747">
    <property type="term" value="F:acyltransferase activity, transferring groups other than amino-acyl groups"/>
    <property type="evidence" value="ECO:0007669"/>
    <property type="project" value="InterPro"/>
</dbReference>
<accession>A0AAF0D323</accession>
<evidence type="ECO:0000313" key="5">
    <source>
        <dbReference type="Proteomes" id="UP000186851"/>
    </source>
</evidence>
<organism evidence="4 5">
    <name type="scientific">Odinarchaeota yellowstonii (strain LCB_4)</name>
    <dbReference type="NCBI Taxonomy" id="1841599"/>
    <lineage>
        <taxon>Archaea</taxon>
        <taxon>Promethearchaeati</taxon>
        <taxon>Candidatus Odinarchaeota</taxon>
        <taxon>Candidatus Odinarchaeia</taxon>
        <taxon>Candidatus Odinarchaeales</taxon>
        <taxon>Candidatus Odinarchaeaceae</taxon>
        <taxon>Candidatus Odinarchaeum</taxon>
    </lineage>
</organism>
<dbReference type="Pfam" id="PF22691">
    <property type="entry name" value="Thiolase_C_1"/>
    <property type="match status" value="1"/>
</dbReference>
<keyword evidence="1" id="KW-0414">Isoprene biosynthesis</keyword>
<dbReference type="Gene3D" id="3.40.47.10">
    <property type="match status" value="1"/>
</dbReference>
<reference evidence="4" key="2">
    <citation type="journal article" date="2022" name="Nat. Microbiol.">
        <title>A closed Candidatus Odinarchaeum chromosome exposes Asgard archaeal viruses.</title>
        <authorList>
            <person name="Tamarit D."/>
            <person name="Caceres E.F."/>
            <person name="Krupovic M."/>
            <person name="Nijland R."/>
            <person name="Eme L."/>
            <person name="Robinson N.P."/>
            <person name="Ettema T.J.G."/>
        </authorList>
    </citation>
    <scope>NUCLEOTIDE SEQUENCE</scope>
    <source>
        <strain evidence="4">LCB_4</strain>
    </source>
</reference>
<dbReference type="NCBIfam" id="NF004720">
    <property type="entry name" value="PRK06064.1"/>
    <property type="match status" value="1"/>
</dbReference>
<dbReference type="InterPro" id="IPR020616">
    <property type="entry name" value="Thiolase_N"/>
</dbReference>
<dbReference type="GO" id="GO:0008299">
    <property type="term" value="P:isoprenoid biosynthetic process"/>
    <property type="evidence" value="ECO:0007669"/>
    <property type="project" value="UniProtKB-KW"/>
</dbReference>
<evidence type="ECO:0000313" key="4">
    <source>
        <dbReference type="EMBL" id="WEU40756.1"/>
    </source>
</evidence>
<sequence>MKVAVIGVGVTKFGKLENKTSRELFAEAVDYAIKDAGVSPKEIESVYVGNFTADLFEHQGHIGPLMADYAGLRGLPSIRLESACASGAAALRQGILSILSGLYDIVLVGGVEKMTDLPTSDVTDALSIAADNLFEASVGATFPGEYAMIAKAHMDAYGTTREQLAAVAVKNHHNGFLNPKAHFQKEIDLNKALSAPMIAWPLGLYDCSPISDGAAALILAREDVARKYTDTPVFIVASAQATDTVSLFERESLTSLRAARIAAKKAYEMAGVTSKDIDLAEVHDCFTIAEIVATEDLGFFPPGEGGRAVEQGLTQIDGDIAVNPSGGLKAKGHPVGCTGVAQAVEISIQLRGEAGKRQVNGAEVGLTHNIGGSGATAIIHIFRR</sequence>
<gene>
    <name evidence="4" type="ORF">OdinLCB4_002210</name>
</gene>
<feature type="domain" description="Thiolase C-terminal" evidence="3">
    <location>
        <begin position="239"/>
        <end position="383"/>
    </location>
</feature>
<dbReference type="PANTHER" id="PTHR42870">
    <property type="entry name" value="ACETYL-COA C-ACETYLTRANSFERASE"/>
    <property type="match status" value="1"/>
</dbReference>
<dbReference type="SUPFAM" id="SSF53901">
    <property type="entry name" value="Thiolase-like"/>
    <property type="match status" value="2"/>
</dbReference>
<evidence type="ECO:0000259" key="3">
    <source>
        <dbReference type="Pfam" id="PF22691"/>
    </source>
</evidence>
<evidence type="ECO:0000256" key="1">
    <source>
        <dbReference type="ARBA" id="ARBA00023229"/>
    </source>
</evidence>
<dbReference type="Proteomes" id="UP000186851">
    <property type="component" value="Chromosome"/>
</dbReference>
<name>A0AAF0D323_ODILC</name>
<dbReference type="AlphaFoldDB" id="A0AAF0D323"/>
<dbReference type="PANTHER" id="PTHR42870:SF6">
    <property type="entry name" value="ACETYL-COA C-ACYLTRANSFERASE"/>
    <property type="match status" value="1"/>
</dbReference>
<evidence type="ECO:0000259" key="2">
    <source>
        <dbReference type="Pfam" id="PF00108"/>
    </source>
</evidence>
<dbReference type="EMBL" id="CP091871">
    <property type="protein sequence ID" value="WEU40756.1"/>
    <property type="molecule type" value="Genomic_DNA"/>
</dbReference>
<dbReference type="InterPro" id="IPR002155">
    <property type="entry name" value="Thiolase"/>
</dbReference>
<reference evidence="4" key="1">
    <citation type="journal article" date="2017" name="Nature">
        <title>Asgard archaea illuminate the origin of eukaryotic cellular complexity.</title>
        <authorList>
            <person name="Zaremba-Niedzwiedzka K."/>
            <person name="Caceres E.F."/>
            <person name="Saw J.H."/>
            <person name="Backstrom D."/>
            <person name="Juzokaite L."/>
            <person name="Vancaester E."/>
            <person name="Seitz K.W."/>
            <person name="Anantharaman K."/>
            <person name="Starnawski P."/>
            <person name="Kjeldsen K.U."/>
            <person name="Scott M.B."/>
            <person name="Nunoura T."/>
            <person name="Banfield J.F."/>
            <person name="Schramm A."/>
            <person name="Baker B.J."/>
            <person name="Spang A."/>
            <person name="Ettema T.J.G."/>
        </authorList>
    </citation>
    <scope>NUCLEOTIDE SEQUENCE</scope>
    <source>
        <strain evidence="4">LCB_4</strain>
    </source>
</reference>
<feature type="domain" description="Thiolase N-terminal" evidence="2">
    <location>
        <begin position="3"/>
        <end position="223"/>
    </location>
</feature>
<dbReference type="Pfam" id="PF00108">
    <property type="entry name" value="Thiolase_N"/>
    <property type="match status" value="1"/>
</dbReference>
<dbReference type="PIRSF" id="PIRSF000429">
    <property type="entry name" value="Ac-CoA_Ac_transf"/>
    <property type="match status" value="1"/>
</dbReference>
<dbReference type="CDD" id="cd00829">
    <property type="entry name" value="SCP-x_thiolase"/>
    <property type="match status" value="1"/>
</dbReference>
<dbReference type="InterPro" id="IPR055140">
    <property type="entry name" value="Thiolase_C_2"/>
</dbReference>
<proteinExistence type="predicted"/>